<feature type="transmembrane region" description="Helical" evidence="8">
    <location>
        <begin position="84"/>
        <end position="103"/>
    </location>
</feature>
<dbReference type="AlphaFoldDB" id="A0A1R1X611"/>
<evidence type="ECO:0000256" key="5">
    <source>
        <dbReference type="ARBA" id="ARBA00022824"/>
    </source>
</evidence>
<proteinExistence type="inferred from homology"/>
<organism evidence="9 10">
    <name type="scientific">Smittium culicis</name>
    <dbReference type="NCBI Taxonomy" id="133412"/>
    <lineage>
        <taxon>Eukaryota</taxon>
        <taxon>Fungi</taxon>
        <taxon>Fungi incertae sedis</taxon>
        <taxon>Zoopagomycota</taxon>
        <taxon>Kickxellomycotina</taxon>
        <taxon>Harpellomycetes</taxon>
        <taxon>Harpellales</taxon>
        <taxon>Legeriomycetaceae</taxon>
        <taxon>Smittium</taxon>
    </lineage>
</organism>
<dbReference type="Proteomes" id="UP000187283">
    <property type="component" value="Unassembled WGS sequence"/>
</dbReference>
<name>A0A1R1X611_9FUNG</name>
<dbReference type="PANTHER" id="PTHR20994:SF0">
    <property type="entry name" value="ER MEMBRANE PROTEIN COMPLEX SUBUNIT 6"/>
    <property type="match status" value="1"/>
</dbReference>
<protein>
    <recommendedName>
        <fullName evidence="3">ER membrane protein complex subunit 6</fullName>
    </recommendedName>
</protein>
<evidence type="ECO:0000256" key="1">
    <source>
        <dbReference type="ARBA" id="ARBA00004477"/>
    </source>
</evidence>
<keyword evidence="6 8" id="KW-1133">Transmembrane helix</keyword>
<dbReference type="GO" id="GO:0072546">
    <property type="term" value="C:EMC complex"/>
    <property type="evidence" value="ECO:0007669"/>
    <property type="project" value="InterPro"/>
</dbReference>
<evidence type="ECO:0000256" key="7">
    <source>
        <dbReference type="ARBA" id="ARBA00023136"/>
    </source>
</evidence>
<dbReference type="EMBL" id="LSSN01005197">
    <property type="protein sequence ID" value="OMJ10040.1"/>
    <property type="molecule type" value="Genomic_DNA"/>
</dbReference>
<dbReference type="OrthoDB" id="16510at2759"/>
<keyword evidence="10" id="KW-1185">Reference proteome</keyword>
<feature type="transmembrane region" description="Helical" evidence="8">
    <location>
        <begin position="51"/>
        <end position="72"/>
    </location>
</feature>
<dbReference type="STRING" id="133412.A0A1R1X611"/>
<dbReference type="Pfam" id="PF07019">
    <property type="entry name" value="EMC6"/>
    <property type="match status" value="1"/>
</dbReference>
<evidence type="ECO:0000256" key="6">
    <source>
        <dbReference type="ARBA" id="ARBA00022989"/>
    </source>
</evidence>
<evidence type="ECO:0000256" key="3">
    <source>
        <dbReference type="ARBA" id="ARBA00020827"/>
    </source>
</evidence>
<dbReference type="GO" id="GO:0034975">
    <property type="term" value="P:protein folding in endoplasmic reticulum"/>
    <property type="evidence" value="ECO:0007669"/>
    <property type="project" value="TreeGrafter"/>
</dbReference>
<reference evidence="9 10" key="1">
    <citation type="submission" date="2017-01" db="EMBL/GenBank/DDBJ databases">
        <authorList>
            <person name="Mah S.A."/>
            <person name="Swanson W.J."/>
            <person name="Moy G.W."/>
            <person name="Vacquier V.D."/>
        </authorList>
    </citation>
    <scope>NUCLEOTIDE SEQUENCE [LARGE SCALE GENOMIC DNA]</scope>
    <source>
        <strain evidence="9 10">GSMNP</strain>
    </source>
</reference>
<keyword evidence="4 8" id="KW-0812">Transmembrane</keyword>
<feature type="transmembrane region" description="Helical" evidence="8">
    <location>
        <begin position="23"/>
        <end position="45"/>
    </location>
</feature>
<evidence type="ECO:0000256" key="2">
    <source>
        <dbReference type="ARBA" id="ARBA00009436"/>
    </source>
</evidence>
<sequence length="126" mass="13963">MSSVKPVPSERAHNDAVVGKNRFLLANINTLVVWAIGAAAGILGLTSYKGFIFFAVFWLLNSAILIAFKCGFKHQLYFKDALSELVYGSAFGSLLTYILRLMFISNTNTILLFISRFYNPDGPMSD</sequence>
<evidence type="ECO:0000313" key="9">
    <source>
        <dbReference type="EMBL" id="OMJ10040.1"/>
    </source>
</evidence>
<dbReference type="InterPro" id="IPR008504">
    <property type="entry name" value="Emc6"/>
</dbReference>
<dbReference type="PANTHER" id="PTHR20994">
    <property type="entry name" value="ER MEMBRANE PROTEIN COMPLEX SUBUNIT 6"/>
    <property type="match status" value="1"/>
</dbReference>
<evidence type="ECO:0000313" key="10">
    <source>
        <dbReference type="Proteomes" id="UP000187283"/>
    </source>
</evidence>
<dbReference type="GO" id="GO:0000045">
    <property type="term" value="P:autophagosome assembly"/>
    <property type="evidence" value="ECO:0007669"/>
    <property type="project" value="TreeGrafter"/>
</dbReference>
<gene>
    <name evidence="9" type="ORF">AYI70_g10569</name>
</gene>
<keyword evidence="5" id="KW-0256">Endoplasmic reticulum</keyword>
<accession>A0A1R1X611</accession>
<evidence type="ECO:0000256" key="8">
    <source>
        <dbReference type="SAM" id="Phobius"/>
    </source>
</evidence>
<dbReference type="InterPro" id="IPR029008">
    <property type="entry name" value="EMC6-like"/>
</dbReference>
<comment type="subcellular location">
    <subcellularLocation>
        <location evidence="1">Endoplasmic reticulum membrane</location>
        <topology evidence="1">Multi-pass membrane protein</topology>
    </subcellularLocation>
</comment>
<keyword evidence="7 8" id="KW-0472">Membrane</keyword>
<evidence type="ECO:0000256" key="4">
    <source>
        <dbReference type="ARBA" id="ARBA00022692"/>
    </source>
</evidence>
<comment type="caution">
    <text evidence="9">The sequence shown here is derived from an EMBL/GenBank/DDBJ whole genome shotgun (WGS) entry which is preliminary data.</text>
</comment>
<comment type="similarity">
    <text evidence="2">Belongs to the EMC6 family.</text>
</comment>